<sequence length="321" mass="36646">MRERQAYTARKVLAKSKDQYISLVIDGMSQNHMLLPWYGNQAQSTEHLKQKMNGVLCHEREFVGYRCYNNIRTGANFTIHCIASMLEKILEDSGTLPDTVFIQFDGASENANVYVLAFCELLIINGLTKKVVVTRLMVGHTHCDADGIFGIIWKKLWKEIILTPQQYKEAIEDALRTIPVPATVEDVMVLADFVAWLKPHIDPKLSRLFKEENTQLQFIFEATEDRNLFPNGVKVCILLTKTRLQLICFISRSEQMQYRAFSSDQVFEIIKNPTEMLGLEGVLTDVATFPEDGMYVLQTLPGECAVSCPVMPLFMLIYFLL</sequence>
<protein>
    <recommendedName>
        <fullName evidence="1">DUF7869 domain-containing protein</fullName>
    </recommendedName>
</protein>
<dbReference type="EMBL" id="MN740660">
    <property type="protein sequence ID" value="QHU06664.1"/>
    <property type="molecule type" value="Genomic_DNA"/>
</dbReference>
<evidence type="ECO:0000259" key="1">
    <source>
        <dbReference type="Pfam" id="PF25273"/>
    </source>
</evidence>
<dbReference type="PANTHER" id="PTHR33153">
    <property type="entry name" value="MYND-TYPE DOMAIN-CONTAINING PROTEIN"/>
    <property type="match status" value="1"/>
</dbReference>
<dbReference type="PANTHER" id="PTHR33153:SF3">
    <property type="entry name" value="TRAFFICKING PROTEIN PARTICLE COMPLEX SUBUNIT 11 DOMAIN-CONTAINING PROTEIN"/>
    <property type="match status" value="1"/>
</dbReference>
<dbReference type="Pfam" id="PF25273">
    <property type="entry name" value="DUF7869"/>
    <property type="match status" value="1"/>
</dbReference>
<proteinExistence type="predicted"/>
<organism evidence="2">
    <name type="scientific">viral metagenome</name>
    <dbReference type="NCBI Taxonomy" id="1070528"/>
    <lineage>
        <taxon>unclassified sequences</taxon>
        <taxon>metagenomes</taxon>
        <taxon>organismal metagenomes</taxon>
    </lineage>
</organism>
<name>A0A6C0JSL8_9ZZZZ</name>
<reference evidence="2" key="1">
    <citation type="journal article" date="2020" name="Nature">
        <title>Giant virus diversity and host interactions through global metagenomics.</title>
        <authorList>
            <person name="Schulz F."/>
            <person name="Roux S."/>
            <person name="Paez-Espino D."/>
            <person name="Jungbluth S."/>
            <person name="Walsh D.A."/>
            <person name="Denef V.J."/>
            <person name="McMahon K.D."/>
            <person name="Konstantinidis K.T."/>
            <person name="Eloe-Fadrosh E.A."/>
            <person name="Kyrpides N.C."/>
            <person name="Woyke T."/>
        </authorList>
    </citation>
    <scope>NUCLEOTIDE SEQUENCE</scope>
    <source>
        <strain evidence="2">GVMAG-S-1035315-10</strain>
    </source>
</reference>
<dbReference type="InterPro" id="IPR057191">
    <property type="entry name" value="DUF7869"/>
</dbReference>
<feature type="domain" description="DUF7869" evidence="1">
    <location>
        <begin position="42"/>
        <end position="207"/>
    </location>
</feature>
<dbReference type="AlphaFoldDB" id="A0A6C0JSL8"/>
<accession>A0A6C0JSL8</accession>
<evidence type="ECO:0000313" key="2">
    <source>
        <dbReference type="EMBL" id="QHU06664.1"/>
    </source>
</evidence>